<dbReference type="Proteomes" id="UP000289152">
    <property type="component" value="Unassembled WGS sequence"/>
</dbReference>
<feature type="region of interest" description="Disordered" evidence="1">
    <location>
        <begin position="809"/>
        <end position="842"/>
    </location>
</feature>
<sequence length="1020" mass="115752">MVERFGKCDNFDLLDTSSGVAFNTLLTSRIDDPILQVTVHSPVQNSILSSAQQSIIPPSPNNRLLSIQMPNIGSSIPAPNPRSQIFASHTSLQDLTREGLPKVRDKPTSPPKAEEVAFRQTQPRDRRRNIPRPLALQSNTAPSAPSSLRNCFFASDTLSTPGTPGTPMGEMFKGERGLLGPSNPWKGKRSEGRVWGMLPFQVIHRIFDFALEQNVNSTLSYTCRSKESQNVVLASQGRTQMISWRSVNHRWQTAVDYHPFWHRYTRLMNPTRHYAHVSPFLRARSTMNTCLACRILYPTSTPSTTSPKSSFYHPFFKDISLCGKHQQSICMHCFLPSHSDNRDMFLRPHHRDMSATDSICSLPEGLICWRCRFTSVGLHIHQELSTIARTGPLRGTTIDYYQHPAATVYIQYAMGTAKAVAKRVVLDRWLMDQTRWTELEGTVRLLQQHEVYLWRRYQANKQRETKEEVKKRQDLLAELWGIETNAQDDQREREMVYRVFEYSSGIGQTPPMVKSEFLSVPSFSRKYSNLLCEASLSDFINDRFNFGFWLSPTAEITELLRPSNDATCLQSIVEGVQHPLGEGGDTTVELAYAQRAGLFSLVPGNKSTIATDPFLPPASLVNALEKRWETKLRETLRRPLLRSLQLDGTVRDTCLAKEALDRLSETEAWVSYRDTSFSVPTSSKLLQLDTPPEPSFLSDLSQYTDIHTPGIENVEPQSHEHVSDQQTPGKIDNNMSSPTLIETPQRSNNISKAENQHEKSQRNRTLSPLDTGTKDWLPTPPGSTSPPYTSRFIDQLVFPRDPRVECVEKRDNEERPLTPISPEMEMSRKRKLSEDPELDHPNKKVSLENQTEPLNITVSQDPPITSHDQPMVCASVDTMEEGKDSSRVHDSTSEQDSSIPAKDENRFNIDSITDNTVQNMTNQDITMNENTMGQKQNTDSVISVLDYSDLWEDEEDNGDDIGIVPHVPHPSAELDLRTAQILADLMEEVRKDIPPPKSDCECGMCERVYQRVLSDWWQRR</sequence>
<keyword evidence="3" id="KW-1185">Reference proteome</keyword>
<feature type="region of interest" description="Disordered" evidence="1">
    <location>
        <begin position="709"/>
        <end position="790"/>
    </location>
</feature>
<gene>
    <name evidence="2" type="ORF">M231_02661</name>
</gene>
<accession>A0A4Q1BQ20</accession>
<feature type="region of interest" description="Disordered" evidence="1">
    <location>
        <begin position="91"/>
        <end position="148"/>
    </location>
</feature>
<evidence type="ECO:0000313" key="2">
    <source>
        <dbReference type="EMBL" id="RXK40021.1"/>
    </source>
</evidence>
<evidence type="ECO:0000256" key="1">
    <source>
        <dbReference type="SAM" id="MobiDB-lite"/>
    </source>
</evidence>
<protein>
    <submittedName>
        <fullName evidence="2">Uncharacterized protein</fullName>
    </submittedName>
</protein>
<comment type="caution">
    <text evidence="2">The sequence shown here is derived from an EMBL/GenBank/DDBJ whole genome shotgun (WGS) entry which is preliminary data.</text>
</comment>
<feature type="compositionally biased region" description="Basic and acidic residues" evidence="1">
    <location>
        <begin position="880"/>
        <end position="892"/>
    </location>
</feature>
<feature type="region of interest" description="Disordered" evidence="1">
    <location>
        <begin position="879"/>
        <end position="903"/>
    </location>
</feature>
<dbReference type="InParanoid" id="A0A4Q1BQ20"/>
<dbReference type="VEuPathDB" id="FungiDB:TREMEDRAFT_74472"/>
<dbReference type="EMBL" id="SDIL01000023">
    <property type="protein sequence ID" value="RXK40021.1"/>
    <property type="molecule type" value="Genomic_DNA"/>
</dbReference>
<dbReference type="AlphaFoldDB" id="A0A4Q1BQ20"/>
<reference evidence="2 3" key="1">
    <citation type="submission" date="2016-06" db="EMBL/GenBank/DDBJ databases">
        <title>Evolution of pathogenesis and genome organization in the Tremellales.</title>
        <authorList>
            <person name="Cuomo C."/>
            <person name="Litvintseva A."/>
            <person name="Heitman J."/>
            <person name="Chen Y."/>
            <person name="Sun S."/>
            <person name="Springer D."/>
            <person name="Dromer F."/>
            <person name="Young S."/>
            <person name="Zeng Q."/>
            <person name="Chapman S."/>
            <person name="Gujja S."/>
            <person name="Saif S."/>
            <person name="Birren B."/>
        </authorList>
    </citation>
    <scope>NUCLEOTIDE SEQUENCE [LARGE SCALE GENOMIC DNA]</scope>
    <source>
        <strain evidence="2 3">ATCC 28783</strain>
    </source>
</reference>
<feature type="compositionally biased region" description="Basic and acidic residues" evidence="1">
    <location>
        <begin position="832"/>
        <end position="842"/>
    </location>
</feature>
<evidence type="ECO:0000313" key="3">
    <source>
        <dbReference type="Proteomes" id="UP000289152"/>
    </source>
</evidence>
<organism evidence="2 3">
    <name type="scientific">Tremella mesenterica</name>
    <name type="common">Jelly fungus</name>
    <dbReference type="NCBI Taxonomy" id="5217"/>
    <lineage>
        <taxon>Eukaryota</taxon>
        <taxon>Fungi</taxon>
        <taxon>Dikarya</taxon>
        <taxon>Basidiomycota</taxon>
        <taxon>Agaricomycotina</taxon>
        <taxon>Tremellomycetes</taxon>
        <taxon>Tremellales</taxon>
        <taxon>Tremellaceae</taxon>
        <taxon>Tremella</taxon>
    </lineage>
</organism>
<proteinExistence type="predicted"/>
<name>A0A4Q1BQ20_TREME</name>
<feature type="compositionally biased region" description="Polar residues" evidence="1">
    <location>
        <begin position="724"/>
        <end position="753"/>
    </location>
</feature>
<feature type="compositionally biased region" description="Polar residues" evidence="1">
    <location>
        <begin position="136"/>
        <end position="148"/>
    </location>
</feature>
<feature type="compositionally biased region" description="Basic and acidic residues" evidence="1">
    <location>
        <begin position="95"/>
        <end position="117"/>
    </location>
</feature>